<feature type="transmembrane region" description="Helical" evidence="1">
    <location>
        <begin position="60"/>
        <end position="81"/>
    </location>
</feature>
<dbReference type="InterPro" id="IPR003675">
    <property type="entry name" value="Rce1/LyrA-like_dom"/>
</dbReference>
<keyword evidence="1" id="KW-1133">Transmembrane helix</keyword>
<accession>A0A1G9PHN6</accession>
<feature type="transmembrane region" description="Helical" evidence="1">
    <location>
        <begin position="93"/>
        <end position="115"/>
    </location>
</feature>
<evidence type="ECO:0000256" key="1">
    <source>
        <dbReference type="SAM" id="Phobius"/>
    </source>
</evidence>
<keyword evidence="4" id="KW-1185">Reference proteome</keyword>
<protein>
    <recommendedName>
        <fullName evidence="2">CAAX prenyl protease 2/Lysostaphin resistance protein A-like domain-containing protein</fullName>
    </recommendedName>
</protein>
<dbReference type="GO" id="GO:0004175">
    <property type="term" value="F:endopeptidase activity"/>
    <property type="evidence" value="ECO:0007669"/>
    <property type="project" value="UniProtKB-ARBA"/>
</dbReference>
<dbReference type="OrthoDB" id="4453618at2"/>
<reference evidence="4" key="1">
    <citation type="submission" date="2016-10" db="EMBL/GenBank/DDBJ databases">
        <authorList>
            <person name="Varghese N."/>
            <person name="Submissions S."/>
        </authorList>
    </citation>
    <scope>NUCLEOTIDE SEQUENCE [LARGE SCALE GENOMIC DNA]</scope>
    <source>
        <strain evidence="4">DSM 20632</strain>
    </source>
</reference>
<dbReference type="RefSeq" id="WP_092150660.1">
    <property type="nucleotide sequence ID" value="NZ_LT629700.1"/>
</dbReference>
<dbReference type="STRING" id="38302.SAMN04488535_1467"/>
<evidence type="ECO:0000259" key="2">
    <source>
        <dbReference type="Pfam" id="PF02517"/>
    </source>
</evidence>
<feature type="domain" description="CAAX prenyl protease 2/Lysostaphin resistance protein A-like" evidence="2">
    <location>
        <begin position="131"/>
        <end position="221"/>
    </location>
</feature>
<feature type="transmembrane region" description="Helical" evidence="1">
    <location>
        <begin position="209"/>
        <end position="229"/>
    </location>
</feature>
<dbReference type="GO" id="GO:0080120">
    <property type="term" value="P:CAAX-box protein maturation"/>
    <property type="evidence" value="ECO:0007669"/>
    <property type="project" value="UniProtKB-ARBA"/>
</dbReference>
<keyword evidence="1" id="KW-0472">Membrane</keyword>
<keyword evidence="1" id="KW-0812">Transmembrane</keyword>
<feature type="transmembrane region" description="Helical" evidence="1">
    <location>
        <begin position="185"/>
        <end position="202"/>
    </location>
</feature>
<proteinExistence type="predicted"/>
<sequence length="241" mass="26159">MRTTPERIRLEILIVLAVTFGLSGVRSILRLIDALAAAPALNEQQVTLNDTTSTVTWLDLALQLCSAGMLFAWGALALFLLGQRLALPRVGDWGRGAVLAAVIGLPGLALYVVSLHFGWTKEVVPATEAVQVPTLLLWSFANAFGEEVVVVMWFVTRLRQLGWAPWAAIAASSVLRGSYHLYQGVSAGFGNIVMGVVFGAYYHRTGKVWPLILGHFLIDAFAFVGYQYLDLSWLGLGTRAG</sequence>
<organism evidence="3 4">
    <name type="scientific">Corynebacterium mycetoides</name>
    <dbReference type="NCBI Taxonomy" id="38302"/>
    <lineage>
        <taxon>Bacteria</taxon>
        <taxon>Bacillati</taxon>
        <taxon>Actinomycetota</taxon>
        <taxon>Actinomycetes</taxon>
        <taxon>Mycobacteriales</taxon>
        <taxon>Corynebacteriaceae</taxon>
        <taxon>Corynebacterium</taxon>
    </lineage>
</organism>
<dbReference type="EMBL" id="LT629700">
    <property type="protein sequence ID" value="SDL98372.1"/>
    <property type="molecule type" value="Genomic_DNA"/>
</dbReference>
<feature type="transmembrane region" description="Helical" evidence="1">
    <location>
        <begin position="12"/>
        <end position="32"/>
    </location>
</feature>
<name>A0A1G9PHN6_9CORY</name>
<dbReference type="Pfam" id="PF02517">
    <property type="entry name" value="Rce1-like"/>
    <property type="match status" value="1"/>
</dbReference>
<gene>
    <name evidence="3" type="ORF">SAMN04488535_1467</name>
</gene>
<evidence type="ECO:0000313" key="4">
    <source>
        <dbReference type="Proteomes" id="UP000199350"/>
    </source>
</evidence>
<evidence type="ECO:0000313" key="3">
    <source>
        <dbReference type="EMBL" id="SDL98372.1"/>
    </source>
</evidence>
<dbReference type="AlphaFoldDB" id="A0A1G9PHN6"/>
<dbReference type="Proteomes" id="UP000199350">
    <property type="component" value="Chromosome I"/>
</dbReference>